<evidence type="ECO:0000313" key="1">
    <source>
        <dbReference type="EMBL" id="KAF3976225.1"/>
    </source>
</evidence>
<sequence>MWSRFWLNPEHLMDLMPYLRCDVIYIRDGEKGTLAPYGMEFETLKEQHAKKIQDLEIDYEDLVNLQQEADNIPYEEVDRATYDSVVMDTDAADQKKKKLPLLILGGTWGRLIFFTC</sequence>
<protein>
    <submittedName>
        <fullName evidence="1">Uncharacterized protein</fullName>
    </submittedName>
</protein>
<dbReference type="Proteomes" id="UP000737018">
    <property type="component" value="Unassembled WGS sequence"/>
</dbReference>
<dbReference type="EMBL" id="JRKL02000033">
    <property type="protein sequence ID" value="KAF3976225.1"/>
    <property type="molecule type" value="Genomic_DNA"/>
</dbReference>
<dbReference type="OrthoDB" id="421327at2759"/>
<evidence type="ECO:0000313" key="2">
    <source>
        <dbReference type="Proteomes" id="UP000737018"/>
    </source>
</evidence>
<proteinExistence type="predicted"/>
<gene>
    <name evidence="1" type="ORF">CMV_000582</name>
</gene>
<dbReference type="AlphaFoldDB" id="A0A8J4VYM3"/>
<organism evidence="1 2">
    <name type="scientific">Castanea mollissima</name>
    <name type="common">Chinese chestnut</name>
    <dbReference type="NCBI Taxonomy" id="60419"/>
    <lineage>
        <taxon>Eukaryota</taxon>
        <taxon>Viridiplantae</taxon>
        <taxon>Streptophyta</taxon>
        <taxon>Embryophyta</taxon>
        <taxon>Tracheophyta</taxon>
        <taxon>Spermatophyta</taxon>
        <taxon>Magnoliopsida</taxon>
        <taxon>eudicotyledons</taxon>
        <taxon>Gunneridae</taxon>
        <taxon>Pentapetalae</taxon>
        <taxon>rosids</taxon>
        <taxon>fabids</taxon>
        <taxon>Fagales</taxon>
        <taxon>Fagaceae</taxon>
        <taxon>Castanea</taxon>
    </lineage>
</organism>
<name>A0A8J4VYM3_9ROSI</name>
<comment type="caution">
    <text evidence="1">The sequence shown here is derived from an EMBL/GenBank/DDBJ whole genome shotgun (WGS) entry which is preliminary data.</text>
</comment>
<keyword evidence="2" id="KW-1185">Reference proteome</keyword>
<accession>A0A8J4VYM3</accession>
<reference evidence="1" key="1">
    <citation type="submission" date="2020-03" db="EMBL/GenBank/DDBJ databases">
        <title>Castanea mollissima Vanexum genome sequencing.</title>
        <authorList>
            <person name="Staton M."/>
        </authorList>
    </citation>
    <scope>NUCLEOTIDE SEQUENCE</scope>
    <source>
        <tissue evidence="1">Leaf</tissue>
    </source>
</reference>